<dbReference type="EMBL" id="CP036263">
    <property type="protein sequence ID" value="QDS99565.1"/>
    <property type="molecule type" value="Genomic_DNA"/>
</dbReference>
<protein>
    <submittedName>
        <fullName evidence="1">Uncharacterized protein</fullName>
    </submittedName>
</protein>
<name>A0A517MXF3_9BACT</name>
<evidence type="ECO:0000313" key="1">
    <source>
        <dbReference type="EMBL" id="QDS99565.1"/>
    </source>
</evidence>
<keyword evidence="2" id="KW-1185">Reference proteome</keyword>
<organism evidence="1 2">
    <name type="scientific">Adhaeretor mobilis</name>
    <dbReference type="NCBI Taxonomy" id="1930276"/>
    <lineage>
        <taxon>Bacteria</taxon>
        <taxon>Pseudomonadati</taxon>
        <taxon>Planctomycetota</taxon>
        <taxon>Planctomycetia</taxon>
        <taxon>Pirellulales</taxon>
        <taxon>Lacipirellulaceae</taxon>
        <taxon>Adhaeretor</taxon>
    </lineage>
</organism>
<accession>A0A517MXF3</accession>
<reference evidence="1 2" key="1">
    <citation type="submission" date="2019-02" db="EMBL/GenBank/DDBJ databases">
        <title>Deep-cultivation of Planctomycetes and their phenomic and genomic characterization uncovers novel biology.</title>
        <authorList>
            <person name="Wiegand S."/>
            <person name="Jogler M."/>
            <person name="Boedeker C."/>
            <person name="Pinto D."/>
            <person name="Vollmers J."/>
            <person name="Rivas-Marin E."/>
            <person name="Kohn T."/>
            <person name="Peeters S.H."/>
            <person name="Heuer A."/>
            <person name="Rast P."/>
            <person name="Oberbeckmann S."/>
            <person name="Bunk B."/>
            <person name="Jeske O."/>
            <person name="Meyerdierks A."/>
            <person name="Storesund J.E."/>
            <person name="Kallscheuer N."/>
            <person name="Luecker S."/>
            <person name="Lage O.M."/>
            <person name="Pohl T."/>
            <person name="Merkel B.J."/>
            <person name="Hornburger P."/>
            <person name="Mueller R.-W."/>
            <person name="Bruemmer F."/>
            <person name="Labrenz M."/>
            <person name="Spormann A.M."/>
            <person name="Op den Camp H."/>
            <person name="Overmann J."/>
            <person name="Amann R."/>
            <person name="Jetten M.S.M."/>
            <person name="Mascher T."/>
            <person name="Medema M.H."/>
            <person name="Devos D.P."/>
            <person name="Kaster A.-K."/>
            <person name="Ovreas L."/>
            <person name="Rohde M."/>
            <person name="Galperin M.Y."/>
            <person name="Jogler C."/>
        </authorList>
    </citation>
    <scope>NUCLEOTIDE SEQUENCE [LARGE SCALE GENOMIC DNA]</scope>
    <source>
        <strain evidence="1 2">HG15A2</strain>
    </source>
</reference>
<gene>
    <name evidence="1" type="ORF">HG15A2_28890</name>
</gene>
<dbReference type="KEGG" id="amob:HG15A2_28890"/>
<dbReference type="Proteomes" id="UP000319852">
    <property type="component" value="Chromosome"/>
</dbReference>
<proteinExistence type="predicted"/>
<sequence length="61" mass="6773">MQSLAAVILRKLASTFEPKAGPSFALRGIPETPQNVEANGTFVIPNQFYLRTHNQCAHRHP</sequence>
<evidence type="ECO:0000313" key="2">
    <source>
        <dbReference type="Proteomes" id="UP000319852"/>
    </source>
</evidence>
<dbReference type="AlphaFoldDB" id="A0A517MXF3"/>